<protein>
    <submittedName>
        <fullName evidence="1">Uncharacterized protein</fullName>
    </submittedName>
</protein>
<proteinExistence type="predicted"/>
<dbReference type="AlphaFoldDB" id="A0A0F3NFN8"/>
<comment type="caution">
    <text evidence="1">The sequence shown here is derived from an EMBL/GenBank/DDBJ whole genome shotgun (WGS) entry which is preliminary data.</text>
</comment>
<gene>
    <name evidence="1" type="ORF">APHNP_1806</name>
</gene>
<evidence type="ECO:0000313" key="2">
    <source>
        <dbReference type="Proteomes" id="UP000033385"/>
    </source>
</evidence>
<dbReference type="Proteomes" id="UP000033385">
    <property type="component" value="Unassembled WGS sequence"/>
</dbReference>
<accession>A0A0F3NFN8</accession>
<evidence type="ECO:0000313" key="1">
    <source>
        <dbReference type="EMBL" id="KJV66860.1"/>
    </source>
</evidence>
<dbReference type="EMBL" id="LANW01000001">
    <property type="protein sequence ID" value="KJV66860.1"/>
    <property type="molecule type" value="Genomic_DNA"/>
</dbReference>
<name>A0A0F3NFN8_ANAPH</name>
<sequence>MKSAAAKIIVVTWISEKHHVIRNRIKPLLTIHRVRVSKELGRVLL</sequence>
<organism evidence="1 2">
    <name type="scientific">Anaplasma phagocytophilum str. ApNP</name>
    <dbReference type="NCBI Taxonomy" id="1359153"/>
    <lineage>
        <taxon>Bacteria</taxon>
        <taxon>Pseudomonadati</taxon>
        <taxon>Pseudomonadota</taxon>
        <taxon>Alphaproteobacteria</taxon>
        <taxon>Rickettsiales</taxon>
        <taxon>Anaplasmataceae</taxon>
        <taxon>Anaplasma</taxon>
        <taxon>phagocytophilum group</taxon>
    </lineage>
</organism>
<dbReference type="PATRIC" id="fig|1359153.3.peg.1847"/>
<reference evidence="1 2" key="1">
    <citation type="submission" date="2015-01" db="EMBL/GenBank/DDBJ databases">
        <title>Genome Sequencing of Rickettsiales.</title>
        <authorList>
            <person name="Daugherty S.C."/>
            <person name="Su Q."/>
            <person name="Abolude K."/>
            <person name="Beier-Sexton M."/>
            <person name="Carlyon J.A."/>
            <person name="Carter R."/>
            <person name="Day N.P."/>
            <person name="Dumler S.J."/>
            <person name="Dyachenko V."/>
            <person name="Godinez A."/>
            <person name="Kurtti T.J."/>
            <person name="Lichay M."/>
            <person name="Mullins K.E."/>
            <person name="Ott S."/>
            <person name="Pappas-Brown V."/>
            <person name="Paris D.H."/>
            <person name="Patel P."/>
            <person name="Richards A.L."/>
            <person name="Sadzewicz L."/>
            <person name="Sears K."/>
            <person name="Seidman D."/>
            <person name="Sengamalay N."/>
            <person name="Stenos J."/>
            <person name="Tallon L.J."/>
            <person name="Vincent G."/>
            <person name="Fraser C.M."/>
            <person name="Munderloh U."/>
            <person name="Dunning-Hotopp J.C."/>
        </authorList>
    </citation>
    <scope>NUCLEOTIDE SEQUENCE [LARGE SCALE GENOMIC DNA]</scope>
    <source>
        <strain evidence="1 2">ApNP</strain>
    </source>
</reference>